<feature type="compositionally biased region" description="Low complexity" evidence="4">
    <location>
        <begin position="481"/>
        <end position="497"/>
    </location>
</feature>
<accession>A0A210Q924</accession>
<evidence type="ECO:0000256" key="3">
    <source>
        <dbReference type="ARBA" id="ARBA00023273"/>
    </source>
</evidence>
<evidence type="ECO:0000259" key="5">
    <source>
        <dbReference type="PROSITE" id="PS50106"/>
    </source>
</evidence>
<feature type="region of interest" description="Disordered" evidence="4">
    <location>
        <begin position="461"/>
        <end position="504"/>
    </location>
</feature>
<dbReference type="InterPro" id="IPR036034">
    <property type="entry name" value="PDZ_sf"/>
</dbReference>
<dbReference type="CDD" id="cd00136">
    <property type="entry name" value="PDZ_canonical"/>
    <property type="match status" value="1"/>
</dbReference>
<reference evidence="6 7" key="1">
    <citation type="journal article" date="2017" name="Nat. Ecol. Evol.">
        <title>Scallop genome provides insights into evolution of bilaterian karyotype and development.</title>
        <authorList>
            <person name="Wang S."/>
            <person name="Zhang J."/>
            <person name="Jiao W."/>
            <person name="Li J."/>
            <person name="Xun X."/>
            <person name="Sun Y."/>
            <person name="Guo X."/>
            <person name="Huan P."/>
            <person name="Dong B."/>
            <person name="Zhang L."/>
            <person name="Hu X."/>
            <person name="Sun X."/>
            <person name="Wang J."/>
            <person name="Zhao C."/>
            <person name="Wang Y."/>
            <person name="Wang D."/>
            <person name="Huang X."/>
            <person name="Wang R."/>
            <person name="Lv J."/>
            <person name="Li Y."/>
            <person name="Zhang Z."/>
            <person name="Liu B."/>
            <person name="Lu W."/>
            <person name="Hui Y."/>
            <person name="Liang J."/>
            <person name="Zhou Z."/>
            <person name="Hou R."/>
            <person name="Li X."/>
            <person name="Liu Y."/>
            <person name="Li H."/>
            <person name="Ning X."/>
            <person name="Lin Y."/>
            <person name="Zhao L."/>
            <person name="Xing Q."/>
            <person name="Dou J."/>
            <person name="Li Y."/>
            <person name="Mao J."/>
            <person name="Guo H."/>
            <person name="Dou H."/>
            <person name="Li T."/>
            <person name="Mu C."/>
            <person name="Jiang W."/>
            <person name="Fu Q."/>
            <person name="Fu X."/>
            <person name="Miao Y."/>
            <person name="Liu J."/>
            <person name="Yu Q."/>
            <person name="Li R."/>
            <person name="Liao H."/>
            <person name="Li X."/>
            <person name="Kong Y."/>
            <person name="Jiang Z."/>
            <person name="Chourrout D."/>
            <person name="Li R."/>
            <person name="Bao Z."/>
        </authorList>
    </citation>
    <scope>NUCLEOTIDE SEQUENCE [LARGE SCALE GENOMIC DNA]</scope>
    <source>
        <strain evidence="6 7">PY_sf001</strain>
    </source>
</reference>
<keyword evidence="7" id="KW-1185">Reference proteome</keyword>
<feature type="region of interest" description="Disordered" evidence="4">
    <location>
        <begin position="609"/>
        <end position="632"/>
    </location>
</feature>
<organism evidence="6 7">
    <name type="scientific">Mizuhopecten yessoensis</name>
    <name type="common">Japanese scallop</name>
    <name type="synonym">Patinopecten yessoensis</name>
    <dbReference type="NCBI Taxonomy" id="6573"/>
    <lineage>
        <taxon>Eukaryota</taxon>
        <taxon>Metazoa</taxon>
        <taxon>Spiralia</taxon>
        <taxon>Lophotrochozoa</taxon>
        <taxon>Mollusca</taxon>
        <taxon>Bivalvia</taxon>
        <taxon>Autobranchia</taxon>
        <taxon>Pteriomorphia</taxon>
        <taxon>Pectinida</taxon>
        <taxon>Pectinoidea</taxon>
        <taxon>Pectinidae</taxon>
        <taxon>Mizuhopecten</taxon>
    </lineage>
</organism>
<dbReference type="Pfam" id="PF17820">
    <property type="entry name" value="PDZ_6"/>
    <property type="match status" value="1"/>
</dbReference>
<dbReference type="GO" id="GO:0042995">
    <property type="term" value="C:cell projection"/>
    <property type="evidence" value="ECO:0007669"/>
    <property type="project" value="UniProtKB-SubCell"/>
</dbReference>
<dbReference type="OrthoDB" id="10029564at2759"/>
<dbReference type="Gene3D" id="2.30.42.10">
    <property type="match status" value="2"/>
</dbReference>
<feature type="domain" description="PDZ" evidence="5">
    <location>
        <begin position="385"/>
        <end position="452"/>
    </location>
</feature>
<comment type="caution">
    <text evidence="6">The sequence shown here is derived from an EMBL/GenBank/DDBJ whole genome shotgun (WGS) entry which is preliminary data.</text>
</comment>
<feature type="domain" description="PDZ" evidence="5">
    <location>
        <begin position="283"/>
        <end position="359"/>
    </location>
</feature>
<dbReference type="PANTHER" id="PTHR23116">
    <property type="entry name" value="PDZ DOMAIN CONTAINING WHIRLIN AND HARMONIN-RELATED"/>
    <property type="match status" value="1"/>
</dbReference>
<evidence type="ECO:0000256" key="4">
    <source>
        <dbReference type="SAM" id="MobiDB-lite"/>
    </source>
</evidence>
<proteinExistence type="predicted"/>
<feature type="region of interest" description="Disordered" evidence="4">
    <location>
        <begin position="517"/>
        <end position="549"/>
    </location>
</feature>
<dbReference type="InterPro" id="IPR001478">
    <property type="entry name" value="PDZ"/>
</dbReference>
<feature type="compositionally biased region" description="Basic residues" evidence="4">
    <location>
        <begin position="617"/>
        <end position="628"/>
    </location>
</feature>
<dbReference type="Gene3D" id="1.20.1160.20">
    <property type="match status" value="1"/>
</dbReference>
<dbReference type="InterPro" id="IPR041489">
    <property type="entry name" value="PDZ_6"/>
</dbReference>
<keyword evidence="2" id="KW-0677">Repeat</keyword>
<evidence type="ECO:0000313" key="7">
    <source>
        <dbReference type="Proteomes" id="UP000242188"/>
    </source>
</evidence>
<gene>
    <name evidence="6" type="ORF">KP79_PYT11270</name>
</gene>
<evidence type="ECO:0000256" key="2">
    <source>
        <dbReference type="ARBA" id="ARBA00022737"/>
    </source>
</evidence>
<evidence type="ECO:0000256" key="1">
    <source>
        <dbReference type="ARBA" id="ARBA00004316"/>
    </source>
</evidence>
<dbReference type="EMBL" id="NEDP02004538">
    <property type="protein sequence ID" value="OWF45247.1"/>
    <property type="molecule type" value="Genomic_DNA"/>
</dbReference>
<dbReference type="InterPro" id="IPR051844">
    <property type="entry name" value="USH2_Complex_Protein"/>
</dbReference>
<sequence>MGVIDLRSWIISADSWVGGGGGGVVSLKKNVKKGPCWRGGDRDRDSCKIEICIFEVLRKPYDNQWTWGPLQKARRKARQPVTKMDSSDQRGEVILRNLAHDLLSEYECDSFKQILHQFKQTQSVATLCHQVKPLINTTEKLLLLVELSSRIPRSLQEDFHRICSLQFANYETYLRIYSHGNALEDNPRVIAQDSSGKFQIVSRGSEKKFMVNSNSYKNYTDINSQHGTSVTSGIYSDHDEESLKPVDDTNGDVFLWGPGNYGSVEPKKTTKVVKPAVNGAVRRIFLARREDGSLGLGIQGGKEYGTEISVNVLDPEGPAASQGVVLGDTILEVNGTDFRHLTHAEAVTLIRNAWNIIILVQSGGLRRSRQSQRKVSEHLQVVDLEVVVYPSVEGRLGCATNRRNKNKVLVVRSVDANSPAHKAGILAGDLITKIDGVDIRSLTERQISSLTRTKRLMICIRRGVRSTETGSPRPGNRERPGSSSKGRGGSPNRNRSNNFHDKPETDLERFTQAFGTMDVDNEDGQNGNFNKTNQNNNKNNTKDGNWMLTPKEDPTPKFFHRKEFITAPNVQTRARADSQGAAQFERRSRSRGRDAIQVVWGGGVRRYVRSRSQSPHHTQRSRRHSRSMSRREQDILMAIQMGVEKRQRALRLSLYQTPDNSDLDWEL</sequence>
<dbReference type="Pfam" id="PF00595">
    <property type="entry name" value="PDZ"/>
    <property type="match status" value="1"/>
</dbReference>
<dbReference type="GO" id="GO:0005886">
    <property type="term" value="C:plasma membrane"/>
    <property type="evidence" value="ECO:0007669"/>
    <property type="project" value="TreeGrafter"/>
</dbReference>
<protein>
    <submittedName>
        <fullName evidence="6">Harmonin</fullName>
    </submittedName>
</protein>
<keyword evidence="3" id="KW-0966">Cell projection</keyword>
<dbReference type="STRING" id="6573.A0A210Q924"/>
<feature type="compositionally biased region" description="Low complexity" evidence="4">
    <location>
        <begin position="524"/>
        <end position="545"/>
    </location>
</feature>
<evidence type="ECO:0000313" key="6">
    <source>
        <dbReference type="EMBL" id="OWF45247.1"/>
    </source>
</evidence>
<dbReference type="PANTHER" id="PTHR23116:SF29">
    <property type="entry name" value="PDZ DOMAIN-CONTAINING PROTEIN 7"/>
    <property type="match status" value="1"/>
</dbReference>
<dbReference type="SUPFAM" id="SSF50156">
    <property type="entry name" value="PDZ domain-like"/>
    <property type="match status" value="2"/>
</dbReference>
<dbReference type="PROSITE" id="PS50106">
    <property type="entry name" value="PDZ"/>
    <property type="match status" value="2"/>
</dbReference>
<dbReference type="SMART" id="SM00228">
    <property type="entry name" value="PDZ"/>
    <property type="match status" value="2"/>
</dbReference>
<name>A0A210Q924_MIZYE</name>
<dbReference type="Proteomes" id="UP000242188">
    <property type="component" value="Unassembled WGS sequence"/>
</dbReference>
<dbReference type="AlphaFoldDB" id="A0A210Q924"/>
<comment type="subcellular location">
    <subcellularLocation>
        <location evidence="1">Cell projection</location>
    </subcellularLocation>
</comment>